<reference evidence="2" key="1">
    <citation type="journal article" date="2019" name="Int. J. Syst. Evol. Microbiol.">
        <title>The Global Catalogue of Microorganisms (GCM) 10K type strain sequencing project: providing services to taxonomists for standard genome sequencing and annotation.</title>
        <authorList>
            <consortium name="The Broad Institute Genomics Platform"/>
            <consortium name="The Broad Institute Genome Sequencing Center for Infectious Disease"/>
            <person name="Wu L."/>
            <person name="Ma J."/>
        </authorList>
    </citation>
    <scope>NUCLEOTIDE SEQUENCE [LARGE SCALE GENOMIC DNA]</scope>
    <source>
        <strain evidence="2">JCM 17705</strain>
    </source>
</reference>
<protein>
    <submittedName>
        <fullName evidence="1">Uncharacterized protein</fullName>
    </submittedName>
</protein>
<name>A0ABP8HFT4_9SPHI</name>
<comment type="caution">
    <text evidence="1">The sequence shown here is derived from an EMBL/GenBank/DDBJ whole genome shotgun (WGS) entry which is preliminary data.</text>
</comment>
<evidence type="ECO:0000313" key="2">
    <source>
        <dbReference type="Proteomes" id="UP001500582"/>
    </source>
</evidence>
<dbReference type="EMBL" id="BAABFT010000021">
    <property type="protein sequence ID" value="GAA4338559.1"/>
    <property type="molecule type" value="Genomic_DNA"/>
</dbReference>
<evidence type="ECO:0000313" key="1">
    <source>
        <dbReference type="EMBL" id="GAA4338559.1"/>
    </source>
</evidence>
<keyword evidence="2" id="KW-1185">Reference proteome</keyword>
<proteinExistence type="predicted"/>
<organism evidence="1 2">
    <name type="scientific">Mucilaginibacter gynuensis</name>
    <dbReference type="NCBI Taxonomy" id="1302236"/>
    <lineage>
        <taxon>Bacteria</taxon>
        <taxon>Pseudomonadati</taxon>
        <taxon>Bacteroidota</taxon>
        <taxon>Sphingobacteriia</taxon>
        <taxon>Sphingobacteriales</taxon>
        <taxon>Sphingobacteriaceae</taxon>
        <taxon>Mucilaginibacter</taxon>
    </lineage>
</organism>
<dbReference type="RefSeq" id="WP_345213809.1">
    <property type="nucleotide sequence ID" value="NZ_BAABFT010000021.1"/>
</dbReference>
<accession>A0ABP8HFT4</accession>
<sequence length="79" mass="9045">MNVTQLIKGAAGNGVIGERMLKIAAQVDEEREKTINLLRELERHVGMHHGEKINAHIAEMTGTYFNERDYHYERPVGEQ</sequence>
<gene>
    <name evidence="1" type="ORF">GCM10023149_48600</name>
</gene>
<dbReference type="Proteomes" id="UP001500582">
    <property type="component" value="Unassembled WGS sequence"/>
</dbReference>